<dbReference type="InterPro" id="IPR016024">
    <property type="entry name" value="ARM-type_fold"/>
</dbReference>
<dbReference type="PANTHER" id="PTHR12697">
    <property type="entry name" value="PBS LYASE HEAT-LIKE PROTEIN"/>
    <property type="match status" value="1"/>
</dbReference>
<dbReference type="SMART" id="SM00567">
    <property type="entry name" value="EZ_HEAT"/>
    <property type="match status" value="9"/>
</dbReference>
<dbReference type="InterPro" id="IPR011989">
    <property type="entry name" value="ARM-like"/>
</dbReference>
<dbReference type="GO" id="GO:0016491">
    <property type="term" value="F:oxidoreductase activity"/>
    <property type="evidence" value="ECO:0007669"/>
    <property type="project" value="TreeGrafter"/>
</dbReference>
<dbReference type="Pfam" id="PF13646">
    <property type="entry name" value="HEAT_2"/>
    <property type="match status" value="4"/>
</dbReference>
<sequence>MPTNENIKELLASEDPTDIRIGCGEIEEAWSEEFIPDLVHLLAHENVGVREAVVNALISSGATESAKAIAPLLDSEDPAIRNMVVEILSQLKEPALETVIELTESRDDDISKFAVDILALWGNPDSLSSLARLTSHDNSNVRAGLADALGAVGGRRSFDILLLLLNDDEEWVRFSAVEALGKFDDADIPVESLLEVLDNDSMLVKTGTMEVISKVATPEHCTAILTRFRDLLKAGHCLPISAVVDMLEKAASKEWGEGCRRLLWSFKDVFFDFFIAALEEEDLEIRKNALKGLAYLRDERGIVAAIDYLESLENVEEDDEEEFVRAIVAMSDKGVMPDIVISKINKKTKYLKLYIKVAGAFKARSMVPVLAGLIGGAGKEELRAIVNALEKIETSESVELLKSLLKSDEGHVRRVSARSLGRLIGTDAVPLLFDALKVEHFKDVMEEIIVALSGIPVQDVVEGFVELLGSENNLLRGMAAKGLGSIGGDKVFGHLKDYVSDDDLGVRKTVYEALASLNLDEASEVLVEGLKDDDAEVRLTVLKALDVGNRHYGEGLGELLVGLLKDENMWVRYMAVQHIGELGYGQAEDAMLELIKSDEPPLKMAVAKSLEKVGTMKAISVLQELVDYPDESVSEAVMEAIDSIKWMHSN</sequence>
<organism evidence="1">
    <name type="scientific">hydrothermal vent metagenome</name>
    <dbReference type="NCBI Taxonomy" id="652676"/>
    <lineage>
        <taxon>unclassified sequences</taxon>
        <taxon>metagenomes</taxon>
        <taxon>ecological metagenomes</taxon>
    </lineage>
</organism>
<dbReference type="AlphaFoldDB" id="A0A3B0QYP4"/>
<accession>A0A3B0QYP4</accession>
<gene>
    <name evidence="1" type="ORF">MNBD_DELTA01-1738</name>
</gene>
<reference evidence="1" key="1">
    <citation type="submission" date="2018-06" db="EMBL/GenBank/DDBJ databases">
        <authorList>
            <person name="Zhirakovskaya E."/>
        </authorList>
    </citation>
    <scope>NUCLEOTIDE SEQUENCE</scope>
</reference>
<name>A0A3B0QYP4_9ZZZZ</name>
<dbReference type="EMBL" id="UOEA01000083">
    <property type="protein sequence ID" value="VAV85229.1"/>
    <property type="molecule type" value="Genomic_DNA"/>
</dbReference>
<dbReference type="Gene3D" id="1.25.10.10">
    <property type="entry name" value="Leucine-rich Repeat Variant"/>
    <property type="match status" value="4"/>
</dbReference>
<evidence type="ECO:0000313" key="1">
    <source>
        <dbReference type="EMBL" id="VAV85229.1"/>
    </source>
</evidence>
<dbReference type="SUPFAM" id="SSF48371">
    <property type="entry name" value="ARM repeat"/>
    <property type="match status" value="1"/>
</dbReference>
<protein>
    <submittedName>
        <fullName evidence="1">Uncharacterized protein</fullName>
    </submittedName>
</protein>
<dbReference type="InterPro" id="IPR004155">
    <property type="entry name" value="PBS_lyase_HEAT"/>
</dbReference>
<dbReference type="PANTHER" id="PTHR12697:SF5">
    <property type="entry name" value="DEOXYHYPUSINE HYDROXYLASE"/>
    <property type="match status" value="1"/>
</dbReference>
<proteinExistence type="predicted"/>